<evidence type="ECO:0000313" key="1">
    <source>
        <dbReference type="EMBL" id="MDM5272350.1"/>
    </source>
</evidence>
<dbReference type="Proteomes" id="UP001169069">
    <property type="component" value="Unassembled WGS sequence"/>
</dbReference>
<sequence length="232" mass="27184">MIRKILFVLLFFSTTMQAGYVIQLGLYKNRLMLQKMVDRIAQTKLKSNVTIEKLGELHWAHSQPIEDKVSAQRALLHYRKVFKDAFIKEVSAKQNQKKEQTNIPVVLDQMVSKKGHAKRAKKRSLETLLNGNVFYVCFEAADKELVIVAFDGDYIEYNTIIGDIPSFKERYNVINNRLYTFKEKVSQHSVYSTLEEVKEKYLLISSWHKNEKVNSIRYYYKLEDALAYVKRG</sequence>
<gene>
    <name evidence="1" type="ORF">PGH07_09160</name>
</gene>
<name>A0ABT7QZU1_9BACT</name>
<evidence type="ECO:0000313" key="2">
    <source>
        <dbReference type="Proteomes" id="UP001169069"/>
    </source>
</evidence>
<keyword evidence="2" id="KW-1185">Reference proteome</keyword>
<comment type="caution">
    <text evidence="1">The sequence shown here is derived from an EMBL/GenBank/DDBJ whole genome shotgun (WGS) entry which is preliminary data.</text>
</comment>
<accession>A0ABT7QZU1</accession>
<dbReference type="EMBL" id="JAQIBD010000003">
    <property type="protein sequence ID" value="MDM5272350.1"/>
    <property type="molecule type" value="Genomic_DNA"/>
</dbReference>
<organism evidence="1 2">
    <name type="scientific">Sulfurovum zhangzhouensis</name>
    <dbReference type="NCBI Taxonomy" id="3019067"/>
    <lineage>
        <taxon>Bacteria</taxon>
        <taxon>Pseudomonadati</taxon>
        <taxon>Campylobacterota</taxon>
        <taxon>Epsilonproteobacteria</taxon>
        <taxon>Campylobacterales</taxon>
        <taxon>Sulfurovaceae</taxon>
        <taxon>Sulfurovum</taxon>
    </lineage>
</organism>
<dbReference type="RefSeq" id="WP_289414147.1">
    <property type="nucleotide sequence ID" value="NZ_JAQIBD010000003.1"/>
</dbReference>
<proteinExistence type="predicted"/>
<protein>
    <submittedName>
        <fullName evidence="1">Uncharacterized protein</fullName>
    </submittedName>
</protein>
<reference evidence="1" key="1">
    <citation type="submission" date="2023-01" db="EMBL/GenBank/DDBJ databases">
        <title>Sulfurovum sp. zt1-1 genome assembly.</title>
        <authorList>
            <person name="Wang J."/>
        </authorList>
    </citation>
    <scope>NUCLEOTIDE SEQUENCE</scope>
    <source>
        <strain evidence="1">Zt1-1</strain>
    </source>
</reference>